<sequence length="428" mass="46580">MVSKLSSAEIVHFLLILLMILVPARLLGELCRRYKLPAIIGEIFAGIIVGPTLLGLFFPDLFKGIFLSAPHAFEAFDGIANIGIILLMFIAGFEVDLKQIRQNGKQAISISLTGILFPFAIGFASVWFLYQSHFANGFNNQLVTSLFFGTALSITALSVITKILLDLDILNTRIGNIVLTAAMVDDFLGWILFSVIIQLMNAGKQEVSFWKVSTVIVYAIFMLTAGRWLMHKLLAFAGKKNRPGRVLTVAVCLCLVSACITEGLGVRGVFGAFLVGVGINDSEYFTEKHKHVLHQFTINVLAPLFFASVGLRLNFIANFNLEVVVIIMIIACLAKLIGAGIGSALSGMTKNESIAVAFGMNARGSQEIVLGLLALQAKIINEPVFEGLVVMTVVTMIISGPIMKYYFLKEQSLKAPIGANIPDYLPSR</sequence>
<evidence type="ECO:0000256" key="6">
    <source>
        <dbReference type="ARBA" id="ARBA00023053"/>
    </source>
</evidence>
<feature type="transmembrane region" description="Helical" evidence="10">
    <location>
        <begin position="246"/>
        <end position="279"/>
    </location>
</feature>
<feature type="transmembrane region" description="Helical" evidence="10">
    <location>
        <begin position="207"/>
        <end position="225"/>
    </location>
</feature>
<dbReference type="InterPro" id="IPR038770">
    <property type="entry name" value="Na+/solute_symporter_sf"/>
</dbReference>
<keyword evidence="5 10" id="KW-1133">Transmembrane helix</keyword>
<keyword evidence="9" id="KW-0739">Sodium transport</keyword>
<evidence type="ECO:0000256" key="3">
    <source>
        <dbReference type="ARBA" id="ARBA00022449"/>
    </source>
</evidence>
<protein>
    <submittedName>
        <fullName evidence="12">Kef-type K+ transport system membrane component KefB</fullName>
    </submittedName>
</protein>
<keyword evidence="13" id="KW-1185">Reference proteome</keyword>
<gene>
    <name evidence="12" type="ORF">HDF23_004775</name>
</gene>
<keyword evidence="2" id="KW-0813">Transport</keyword>
<evidence type="ECO:0000313" key="13">
    <source>
        <dbReference type="Proteomes" id="UP000541583"/>
    </source>
</evidence>
<dbReference type="RefSeq" id="WP_076376935.1">
    <property type="nucleotide sequence ID" value="NZ_FTMG01000015.1"/>
</dbReference>
<keyword evidence="7" id="KW-0406">Ion transport</keyword>
<dbReference type="Proteomes" id="UP000541583">
    <property type="component" value="Unassembled WGS sequence"/>
</dbReference>
<evidence type="ECO:0000256" key="2">
    <source>
        <dbReference type="ARBA" id="ARBA00022448"/>
    </source>
</evidence>
<keyword evidence="8 10" id="KW-0472">Membrane</keyword>
<evidence type="ECO:0000256" key="10">
    <source>
        <dbReference type="SAM" id="Phobius"/>
    </source>
</evidence>
<feature type="domain" description="Cation/H+ exchanger transmembrane" evidence="11">
    <location>
        <begin position="23"/>
        <end position="405"/>
    </location>
</feature>
<feature type="transmembrane region" description="Helical" evidence="10">
    <location>
        <begin position="388"/>
        <end position="407"/>
    </location>
</feature>
<keyword evidence="4 10" id="KW-0812">Transmembrane</keyword>
<comment type="subcellular location">
    <subcellularLocation>
        <location evidence="1">Membrane</location>
        <topology evidence="1">Multi-pass membrane protein</topology>
    </subcellularLocation>
</comment>
<comment type="caution">
    <text evidence="12">The sequence shown here is derived from an EMBL/GenBank/DDBJ whole genome shotgun (WGS) entry which is preliminary data.</text>
</comment>
<dbReference type="PANTHER" id="PTHR43562:SF3">
    <property type="entry name" value="SODIUM ION_PROTON EXCHANGER (EUROFUNG)"/>
    <property type="match status" value="1"/>
</dbReference>
<proteinExistence type="predicted"/>
<reference evidence="12 13" key="1">
    <citation type="submission" date="2020-08" db="EMBL/GenBank/DDBJ databases">
        <title>Genomic Encyclopedia of Type Strains, Phase IV (KMG-V): Genome sequencing to study the core and pangenomes of soil and plant-associated prokaryotes.</title>
        <authorList>
            <person name="Whitman W."/>
        </authorList>
    </citation>
    <scope>NUCLEOTIDE SEQUENCE [LARGE SCALE GENOMIC DNA]</scope>
    <source>
        <strain evidence="12 13">ANJLi2</strain>
    </source>
</reference>
<evidence type="ECO:0000256" key="4">
    <source>
        <dbReference type="ARBA" id="ARBA00022692"/>
    </source>
</evidence>
<feature type="transmembrane region" description="Helical" evidence="10">
    <location>
        <begin position="107"/>
        <end position="130"/>
    </location>
</feature>
<keyword evidence="3" id="KW-0050">Antiport</keyword>
<feature type="transmembrane region" description="Helical" evidence="10">
    <location>
        <begin position="177"/>
        <end position="201"/>
    </location>
</feature>
<evidence type="ECO:0000256" key="5">
    <source>
        <dbReference type="ARBA" id="ARBA00022989"/>
    </source>
</evidence>
<evidence type="ECO:0000256" key="7">
    <source>
        <dbReference type="ARBA" id="ARBA00023065"/>
    </source>
</evidence>
<feature type="transmembrane region" description="Helical" evidence="10">
    <location>
        <begin position="78"/>
        <end position="95"/>
    </location>
</feature>
<dbReference type="Pfam" id="PF00999">
    <property type="entry name" value="Na_H_Exchanger"/>
    <property type="match status" value="1"/>
</dbReference>
<organism evidence="12 13">
    <name type="scientific">Mucilaginibacter lappiensis</name>
    <dbReference type="NCBI Taxonomy" id="354630"/>
    <lineage>
        <taxon>Bacteria</taxon>
        <taxon>Pseudomonadati</taxon>
        <taxon>Bacteroidota</taxon>
        <taxon>Sphingobacteriia</taxon>
        <taxon>Sphingobacteriales</taxon>
        <taxon>Sphingobacteriaceae</taxon>
        <taxon>Mucilaginibacter</taxon>
    </lineage>
</organism>
<name>A0ABR6PQF1_9SPHI</name>
<dbReference type="InterPro" id="IPR006153">
    <property type="entry name" value="Cation/H_exchanger_TM"/>
</dbReference>
<feature type="transmembrane region" description="Helical" evidence="10">
    <location>
        <begin position="323"/>
        <end position="345"/>
    </location>
</feature>
<evidence type="ECO:0000256" key="1">
    <source>
        <dbReference type="ARBA" id="ARBA00004141"/>
    </source>
</evidence>
<feature type="transmembrane region" description="Helical" evidence="10">
    <location>
        <begin position="39"/>
        <end position="58"/>
    </location>
</feature>
<dbReference type="PANTHER" id="PTHR43562">
    <property type="entry name" value="NAPA-TYPE SODIUM/HYDROGEN ANTIPORTER"/>
    <property type="match status" value="1"/>
</dbReference>
<evidence type="ECO:0000259" key="11">
    <source>
        <dbReference type="Pfam" id="PF00999"/>
    </source>
</evidence>
<evidence type="ECO:0000256" key="9">
    <source>
        <dbReference type="ARBA" id="ARBA00023201"/>
    </source>
</evidence>
<feature type="transmembrane region" description="Helical" evidence="10">
    <location>
        <begin position="142"/>
        <end position="165"/>
    </location>
</feature>
<feature type="transmembrane region" description="Helical" evidence="10">
    <location>
        <begin position="6"/>
        <end position="27"/>
    </location>
</feature>
<dbReference type="EMBL" id="JACHCB010000015">
    <property type="protein sequence ID" value="MBB6112002.1"/>
    <property type="molecule type" value="Genomic_DNA"/>
</dbReference>
<accession>A0ABR6PQF1</accession>
<evidence type="ECO:0000256" key="8">
    <source>
        <dbReference type="ARBA" id="ARBA00023136"/>
    </source>
</evidence>
<keyword evidence="6" id="KW-0915">Sodium</keyword>
<dbReference type="Gene3D" id="1.20.1530.20">
    <property type="match status" value="1"/>
</dbReference>
<feature type="transmembrane region" description="Helical" evidence="10">
    <location>
        <begin position="291"/>
        <end position="311"/>
    </location>
</feature>
<evidence type="ECO:0000313" key="12">
    <source>
        <dbReference type="EMBL" id="MBB6112002.1"/>
    </source>
</evidence>